<dbReference type="PANTHER" id="PTHR43441">
    <property type="entry name" value="RIBOSOMAL-PROTEIN-SERINE ACETYLTRANSFERASE"/>
    <property type="match status" value="1"/>
</dbReference>
<dbReference type="PANTHER" id="PTHR43441:SF12">
    <property type="entry name" value="RIBOSOMAL N-ACETYLTRANSFERASE YDAF-RELATED"/>
    <property type="match status" value="1"/>
</dbReference>
<evidence type="ECO:0000313" key="2">
    <source>
        <dbReference type="EMBL" id="MCF2948970.1"/>
    </source>
</evidence>
<dbReference type="PROSITE" id="PS51186">
    <property type="entry name" value="GNAT"/>
    <property type="match status" value="1"/>
</dbReference>
<dbReference type="RefSeq" id="WP_235313009.1">
    <property type="nucleotide sequence ID" value="NZ_JAKGAS010000006.1"/>
</dbReference>
<dbReference type="Gene3D" id="3.40.630.30">
    <property type="match status" value="1"/>
</dbReference>
<comment type="caution">
    <text evidence="2">The sequence shown here is derived from an EMBL/GenBank/DDBJ whole genome shotgun (WGS) entry which is preliminary data.</text>
</comment>
<reference evidence="2 3" key="1">
    <citation type="submission" date="2022-01" db="EMBL/GenBank/DDBJ databases">
        <title>Paraglaciecola sp. G1-23.</title>
        <authorList>
            <person name="Jin M.S."/>
            <person name="Han D.M."/>
            <person name="Kim H.M."/>
            <person name="Jeon C.O."/>
        </authorList>
    </citation>
    <scope>NUCLEOTIDE SEQUENCE [LARGE SCALE GENOMIC DNA]</scope>
    <source>
        <strain evidence="2 3">G1-23</strain>
    </source>
</reference>
<dbReference type="Proteomes" id="UP001521137">
    <property type="component" value="Unassembled WGS sequence"/>
</dbReference>
<proteinExistence type="predicted"/>
<evidence type="ECO:0000313" key="3">
    <source>
        <dbReference type="Proteomes" id="UP001521137"/>
    </source>
</evidence>
<sequence>MKINVSPNITIRLFTPEDHVTLFTVIEQNREYLKQWLSWLDLVKTSSDSQTFIETCIYRHNNQESSSFGVFYQTQLVGIAGFNKFDFANKSAEIGYWLAQAYCGKGIITSVVNTLLDYGFKDLELNKVEIHCAVNNLKSRAIPERLGFTFEANLRQREWLYDSFVDHAVYSLLKREFTQ</sequence>
<organism evidence="2 3">
    <name type="scientific">Paraglaciecola algarum</name>
    <dbReference type="NCBI Taxonomy" id="3050085"/>
    <lineage>
        <taxon>Bacteria</taxon>
        <taxon>Pseudomonadati</taxon>
        <taxon>Pseudomonadota</taxon>
        <taxon>Gammaproteobacteria</taxon>
        <taxon>Alteromonadales</taxon>
        <taxon>Alteromonadaceae</taxon>
        <taxon>Paraglaciecola</taxon>
    </lineage>
</organism>
<dbReference type="InterPro" id="IPR000182">
    <property type="entry name" value="GNAT_dom"/>
</dbReference>
<dbReference type="SUPFAM" id="SSF55729">
    <property type="entry name" value="Acyl-CoA N-acyltransferases (Nat)"/>
    <property type="match status" value="1"/>
</dbReference>
<protein>
    <submittedName>
        <fullName evidence="2">GNAT family N-acetyltransferase</fullName>
    </submittedName>
</protein>
<gene>
    <name evidence="2" type="ORF">L0668_12685</name>
</gene>
<dbReference type="InterPro" id="IPR016181">
    <property type="entry name" value="Acyl_CoA_acyltransferase"/>
</dbReference>
<name>A0ABS9D849_9ALTE</name>
<dbReference type="InterPro" id="IPR051908">
    <property type="entry name" value="Ribosomal_N-acetyltransferase"/>
</dbReference>
<evidence type="ECO:0000259" key="1">
    <source>
        <dbReference type="PROSITE" id="PS51186"/>
    </source>
</evidence>
<feature type="domain" description="N-acetyltransferase" evidence="1">
    <location>
        <begin position="9"/>
        <end position="176"/>
    </location>
</feature>
<dbReference type="Pfam" id="PF13302">
    <property type="entry name" value="Acetyltransf_3"/>
    <property type="match status" value="1"/>
</dbReference>
<keyword evidence="3" id="KW-1185">Reference proteome</keyword>
<dbReference type="EMBL" id="JAKGAS010000006">
    <property type="protein sequence ID" value="MCF2948970.1"/>
    <property type="molecule type" value="Genomic_DNA"/>
</dbReference>
<accession>A0ABS9D849</accession>